<comment type="similarity">
    <text evidence="2">Belongs to the EccB family.</text>
</comment>
<keyword evidence="13" id="KW-1185">Reference proteome</keyword>
<evidence type="ECO:0000256" key="6">
    <source>
        <dbReference type="ARBA" id="ARBA00022801"/>
    </source>
</evidence>
<evidence type="ECO:0000256" key="10">
    <source>
        <dbReference type="SAM" id="MobiDB-lite"/>
    </source>
</evidence>
<evidence type="ECO:0000256" key="11">
    <source>
        <dbReference type="SAM" id="Phobius"/>
    </source>
</evidence>
<evidence type="ECO:0000256" key="2">
    <source>
        <dbReference type="ARBA" id="ARBA00008149"/>
    </source>
</evidence>
<keyword evidence="3" id="KW-1003">Cell membrane</keyword>
<evidence type="ECO:0000256" key="5">
    <source>
        <dbReference type="ARBA" id="ARBA00022741"/>
    </source>
</evidence>
<dbReference type="InterPro" id="IPR044857">
    <property type="entry name" value="T7SS_EccB_R1"/>
</dbReference>
<dbReference type="PANTHER" id="PTHR40765:SF2">
    <property type="entry name" value="ESX-2 SECRETION SYSTEM ATPASE ECCB2"/>
    <property type="match status" value="1"/>
</dbReference>
<dbReference type="Proteomes" id="UP000215896">
    <property type="component" value="Unassembled WGS sequence"/>
</dbReference>
<protein>
    <submittedName>
        <fullName evidence="12">Type VII secretion protein EccB</fullName>
    </submittedName>
</protein>
<organism evidence="12 13">
    <name type="scientific">Enemella evansiae</name>
    <dbReference type="NCBI Taxonomy" id="2016499"/>
    <lineage>
        <taxon>Bacteria</taxon>
        <taxon>Bacillati</taxon>
        <taxon>Actinomycetota</taxon>
        <taxon>Actinomycetes</taxon>
        <taxon>Propionibacteriales</taxon>
        <taxon>Propionibacteriaceae</taxon>
        <taxon>Enemella</taxon>
    </lineage>
</organism>
<dbReference type="GO" id="GO:0005524">
    <property type="term" value="F:ATP binding"/>
    <property type="evidence" value="ECO:0007669"/>
    <property type="project" value="UniProtKB-KW"/>
</dbReference>
<name>A0A255GAS2_9ACTN</name>
<gene>
    <name evidence="12" type="primary">eccB</name>
    <name evidence="12" type="ORF">CGZ94_13850</name>
</gene>
<keyword evidence="5" id="KW-0547">Nucleotide-binding</keyword>
<keyword evidence="6" id="KW-0378">Hydrolase</keyword>
<keyword evidence="9 11" id="KW-0472">Membrane</keyword>
<evidence type="ECO:0000256" key="1">
    <source>
        <dbReference type="ARBA" id="ARBA00004162"/>
    </source>
</evidence>
<accession>A0A255GAS2</accession>
<sequence>MPSREPAISASTASSSTPSSSTSRPLCRSSHERRCGGAADCTDFPFVEASATTLGPAGSGDTAAQQNVPCERWLSERSRPQMATRKDLLKAHTFTAQRLVSALVDRDPDNPQPPLRRVGTGMFIGVMLGILVLAGFGVVGLIKPGSSKNWKNDNTIVVSSDSGEVLVYLGGKLYPAYNITSAKLASGGGDVKSVKSSSLRDFPRERTIGIKQAPTQLPERSALVSYPIRVCSVTAPAGTSTGSGTQARATTLELGQGEVPAASTAFVARADGSNGKEYLIADGTAYEMPNHAVAIQLGFGEQAVRPGNAFLGALPKGPPLNPIDIAGEGERSQRPVGGVDPTVGTLMHVEGPSATTWYVLLSDGLSEISPLEAAVLTATNGKKSQPIKAAEANEARNTRVRYAGRQGMPAQLPQRSQIPGIETASVCASWPAAGQSPRIAFGAPTPVVDRRSADPALADTVVQPSLRGALVRHDGSVGPADPGTLIVGGLRYGIADNDSKNALGYGEVTPEPIPAQVLRLIPEGLPAGQSLSVSAAQQQS</sequence>
<feature type="compositionally biased region" description="Low complexity" evidence="10">
    <location>
        <begin position="1"/>
        <end position="28"/>
    </location>
</feature>
<evidence type="ECO:0000313" key="12">
    <source>
        <dbReference type="EMBL" id="OYO13009.1"/>
    </source>
</evidence>
<dbReference type="PANTHER" id="PTHR40765">
    <property type="entry name" value="ESX-2 SECRETION SYSTEM ATPASE ECCB2"/>
    <property type="match status" value="1"/>
</dbReference>
<feature type="transmembrane region" description="Helical" evidence="11">
    <location>
        <begin position="122"/>
        <end position="142"/>
    </location>
</feature>
<dbReference type="Gene3D" id="3.30.2390.20">
    <property type="entry name" value="Type VII secretion system EccB, repeat 1 domain"/>
    <property type="match status" value="1"/>
</dbReference>
<dbReference type="OrthoDB" id="3847604at2"/>
<proteinExistence type="inferred from homology"/>
<reference evidence="12 13" key="1">
    <citation type="submission" date="2017-07" db="EMBL/GenBank/DDBJ databases">
        <title>Draft whole genome sequences of clinical Proprionibacteriaceae strains.</title>
        <authorList>
            <person name="Bernier A.-M."/>
            <person name="Bernard K."/>
            <person name="Domingo M.-C."/>
        </authorList>
    </citation>
    <scope>NUCLEOTIDE SEQUENCE [LARGE SCALE GENOMIC DNA]</scope>
    <source>
        <strain evidence="12 13">NML 030167</strain>
    </source>
</reference>
<comment type="subcellular location">
    <subcellularLocation>
        <location evidence="1">Cell membrane</location>
        <topology evidence="1">Single-pass membrane protein</topology>
    </subcellularLocation>
</comment>
<dbReference type="GO" id="GO:0016787">
    <property type="term" value="F:hydrolase activity"/>
    <property type="evidence" value="ECO:0007669"/>
    <property type="project" value="UniProtKB-KW"/>
</dbReference>
<evidence type="ECO:0000256" key="3">
    <source>
        <dbReference type="ARBA" id="ARBA00022475"/>
    </source>
</evidence>
<dbReference type="NCBIfam" id="TIGR03919">
    <property type="entry name" value="T7SS_EccB"/>
    <property type="match status" value="1"/>
</dbReference>
<dbReference type="GO" id="GO:0005886">
    <property type="term" value="C:plasma membrane"/>
    <property type="evidence" value="ECO:0007669"/>
    <property type="project" value="UniProtKB-SubCell"/>
</dbReference>
<evidence type="ECO:0000313" key="13">
    <source>
        <dbReference type="Proteomes" id="UP000215896"/>
    </source>
</evidence>
<dbReference type="GO" id="GO:0005576">
    <property type="term" value="C:extracellular region"/>
    <property type="evidence" value="ECO:0007669"/>
    <property type="project" value="TreeGrafter"/>
</dbReference>
<dbReference type="AlphaFoldDB" id="A0A255GAS2"/>
<comment type="caution">
    <text evidence="12">The sequence shown here is derived from an EMBL/GenBank/DDBJ whole genome shotgun (WGS) entry which is preliminary data.</text>
</comment>
<dbReference type="InterPro" id="IPR042485">
    <property type="entry name" value="T7SS_EccB_R3"/>
</dbReference>
<evidence type="ECO:0000256" key="9">
    <source>
        <dbReference type="ARBA" id="ARBA00023136"/>
    </source>
</evidence>
<dbReference type="InterPro" id="IPR007795">
    <property type="entry name" value="T7SS_EccB"/>
</dbReference>
<keyword evidence="8 11" id="KW-1133">Transmembrane helix</keyword>
<keyword evidence="7" id="KW-0067">ATP-binding</keyword>
<dbReference type="Gene3D" id="2.40.50.910">
    <property type="entry name" value="Type VII secretion system EccB, repeat 3 domain"/>
    <property type="match status" value="1"/>
</dbReference>
<evidence type="ECO:0000256" key="7">
    <source>
        <dbReference type="ARBA" id="ARBA00022840"/>
    </source>
</evidence>
<evidence type="ECO:0000256" key="8">
    <source>
        <dbReference type="ARBA" id="ARBA00022989"/>
    </source>
</evidence>
<evidence type="ECO:0000256" key="4">
    <source>
        <dbReference type="ARBA" id="ARBA00022692"/>
    </source>
</evidence>
<keyword evidence="4 11" id="KW-0812">Transmembrane</keyword>
<dbReference type="EMBL" id="NMVO01000014">
    <property type="protein sequence ID" value="OYO13009.1"/>
    <property type="molecule type" value="Genomic_DNA"/>
</dbReference>
<feature type="region of interest" description="Disordered" evidence="10">
    <location>
        <begin position="1"/>
        <end position="35"/>
    </location>
</feature>
<dbReference type="Pfam" id="PF05108">
    <property type="entry name" value="T7SS_ESX1_EccB"/>
    <property type="match status" value="1"/>
</dbReference>